<keyword evidence="3" id="KW-1185">Reference proteome</keyword>
<protein>
    <recommendedName>
        <fullName evidence="1">Carboxylesterase type B domain-containing protein</fullName>
    </recommendedName>
</protein>
<evidence type="ECO:0000313" key="3">
    <source>
        <dbReference type="Proteomes" id="UP001497453"/>
    </source>
</evidence>
<dbReference type="InterPro" id="IPR029058">
    <property type="entry name" value="AB_hydrolase_fold"/>
</dbReference>
<dbReference type="EMBL" id="OZ037953">
    <property type="protein sequence ID" value="CAL1698302.1"/>
    <property type="molecule type" value="Genomic_DNA"/>
</dbReference>
<dbReference type="SUPFAM" id="SSF53474">
    <property type="entry name" value="alpha/beta-Hydrolases"/>
    <property type="match status" value="1"/>
</dbReference>
<evidence type="ECO:0000313" key="2">
    <source>
        <dbReference type="EMBL" id="CAL1698302.1"/>
    </source>
</evidence>
<dbReference type="InterPro" id="IPR002018">
    <property type="entry name" value="CarbesteraseB"/>
</dbReference>
<organism evidence="2 3">
    <name type="scientific">Somion occarium</name>
    <dbReference type="NCBI Taxonomy" id="3059160"/>
    <lineage>
        <taxon>Eukaryota</taxon>
        <taxon>Fungi</taxon>
        <taxon>Dikarya</taxon>
        <taxon>Basidiomycota</taxon>
        <taxon>Agaricomycotina</taxon>
        <taxon>Agaricomycetes</taxon>
        <taxon>Polyporales</taxon>
        <taxon>Cerrenaceae</taxon>
        <taxon>Somion</taxon>
    </lineage>
</organism>
<proteinExistence type="predicted"/>
<feature type="domain" description="Carboxylesterase type B" evidence="1">
    <location>
        <begin position="15"/>
        <end position="110"/>
    </location>
</feature>
<dbReference type="Proteomes" id="UP001497453">
    <property type="component" value="Chromosome 10"/>
</dbReference>
<gene>
    <name evidence="2" type="ORF">GFSPODELE1_LOCUS2091</name>
</gene>
<accession>A0ABP1CUB9</accession>
<name>A0ABP1CUB9_9APHY</name>
<dbReference type="PANTHER" id="PTHR11559">
    <property type="entry name" value="CARBOXYLESTERASE"/>
    <property type="match status" value="1"/>
</dbReference>
<sequence length="208" mass="22259">MPAYRIGDLRFRLPKYIGAFSGDPTKVTIWGQSAGAISTALHMVTNGGDTEGLFRGAFMQSGSPIPVSDITHGQQFYNALVSDTGCTGSSDTLQCLHEVPFNQLKATVNESPGIFAYQNCDDEGTLLALLSLNVTNEVALRNYVTTVFIPNAAASDVDKLVSLYPSSISEGSPFGTGILNALTSQYKHIAALLGDLVFQSSRQLFLQN</sequence>
<dbReference type="Pfam" id="PF00135">
    <property type="entry name" value="COesterase"/>
    <property type="match status" value="1"/>
</dbReference>
<evidence type="ECO:0000259" key="1">
    <source>
        <dbReference type="Pfam" id="PF00135"/>
    </source>
</evidence>
<dbReference type="Gene3D" id="3.40.50.1820">
    <property type="entry name" value="alpha/beta hydrolase"/>
    <property type="match status" value="2"/>
</dbReference>
<reference evidence="3" key="1">
    <citation type="submission" date="2024-04" db="EMBL/GenBank/DDBJ databases">
        <authorList>
            <person name="Shaw F."/>
            <person name="Minotto A."/>
        </authorList>
    </citation>
    <scope>NUCLEOTIDE SEQUENCE [LARGE SCALE GENOMIC DNA]</scope>
</reference>
<dbReference type="InterPro" id="IPR050309">
    <property type="entry name" value="Type-B_Carboxylest/Lipase"/>
</dbReference>